<evidence type="ECO:0008006" key="4">
    <source>
        <dbReference type="Google" id="ProtNLM"/>
    </source>
</evidence>
<dbReference type="AlphaFoldDB" id="A0A2N3PQT5"/>
<dbReference type="Pfam" id="PF07345">
    <property type="entry name" value="ATPaseInh_sub_z"/>
    <property type="match status" value="1"/>
</dbReference>
<gene>
    <name evidence="2" type="ORF">CWS72_19900</name>
</gene>
<keyword evidence="3" id="KW-1185">Reference proteome</keyword>
<protein>
    <recommendedName>
        <fullName evidence="4">DUF1476 domain-containing protein</fullName>
    </recommendedName>
</protein>
<reference evidence="3" key="1">
    <citation type="submission" date="2017-12" db="EMBL/GenBank/DDBJ databases">
        <title>Draft genome sequence of Telmatospirillum siberiense 26-4b1T, an acidotolerant peatland alphaproteobacterium potentially involved in sulfur cycling.</title>
        <authorList>
            <person name="Hausmann B."/>
            <person name="Pjevac P."/>
            <person name="Schreck K."/>
            <person name="Herbold C.W."/>
            <person name="Daims H."/>
            <person name="Wagner M."/>
            <person name="Pester M."/>
            <person name="Loy A."/>
        </authorList>
    </citation>
    <scope>NUCLEOTIDE SEQUENCE [LARGE SCALE GENOMIC DNA]</scope>
    <source>
        <strain evidence="3">26-4b1</strain>
    </source>
</reference>
<organism evidence="2 3">
    <name type="scientific">Telmatospirillum siberiense</name>
    <dbReference type="NCBI Taxonomy" id="382514"/>
    <lineage>
        <taxon>Bacteria</taxon>
        <taxon>Pseudomonadati</taxon>
        <taxon>Pseudomonadota</taxon>
        <taxon>Alphaproteobacteria</taxon>
        <taxon>Rhodospirillales</taxon>
        <taxon>Rhodospirillaceae</taxon>
        <taxon>Telmatospirillum</taxon>
    </lineage>
</organism>
<proteinExistence type="predicted"/>
<dbReference type="Proteomes" id="UP000233293">
    <property type="component" value="Unassembled WGS sequence"/>
</dbReference>
<dbReference type="InterPro" id="IPR009945">
    <property type="entry name" value="ATPase_inh_sub_z"/>
</dbReference>
<name>A0A2N3PQT5_9PROT</name>
<sequence length="114" mass="12515">MPNIGDAGIGPESRPPPPASAVPAMLDITHRRNRLAGLWAAELLGLIGIAAQDYVRTVVHPGHPQDQVHGDDHETVVDKLAEDLAGRASEEEIRRRMSQCLQEARRRTELGKKE</sequence>
<evidence type="ECO:0000313" key="2">
    <source>
        <dbReference type="EMBL" id="PKU22742.1"/>
    </source>
</evidence>
<dbReference type="EMBL" id="PIUM01000027">
    <property type="protein sequence ID" value="PKU22742.1"/>
    <property type="molecule type" value="Genomic_DNA"/>
</dbReference>
<dbReference type="Gene3D" id="1.10.790.20">
    <property type="entry name" value="Domain of unknown function DUF1476"/>
    <property type="match status" value="1"/>
</dbReference>
<evidence type="ECO:0000256" key="1">
    <source>
        <dbReference type="SAM" id="MobiDB-lite"/>
    </source>
</evidence>
<dbReference type="InterPro" id="IPR038293">
    <property type="entry name" value="ATPase_inh_sub_z_sf"/>
</dbReference>
<accession>A0A2N3PQT5</accession>
<evidence type="ECO:0000313" key="3">
    <source>
        <dbReference type="Proteomes" id="UP000233293"/>
    </source>
</evidence>
<feature type="region of interest" description="Disordered" evidence="1">
    <location>
        <begin position="1"/>
        <end position="21"/>
    </location>
</feature>
<comment type="caution">
    <text evidence="2">The sequence shown here is derived from an EMBL/GenBank/DDBJ whole genome shotgun (WGS) entry which is preliminary data.</text>
</comment>